<dbReference type="Gramene" id="TRITD7Av1G049150.1">
    <property type="protein sequence ID" value="TRITD7Av1G049150.1"/>
    <property type="gene ID" value="TRITD7Av1G049150"/>
</dbReference>
<protein>
    <recommendedName>
        <fullName evidence="1">Armadillo-like repeats domain-containing protein</fullName>
    </recommendedName>
</protein>
<sequence>MDDVVRMYIRYTLNGKQFNPDVVLDLIRLRKASMFEDNEVAEILNQISRRIVREKVDELEEVFYEEELNPIKYILANILEEVGDATYFDKQVTADLETISTKKILGQLTFHGHAYQNQIKSRKLQSCLIHIAFQDQMRICLMWPIARYLHVIGTSF</sequence>
<accession>A0A9R0Z6Z4</accession>
<dbReference type="Proteomes" id="UP000324705">
    <property type="component" value="Chromosome 7A"/>
</dbReference>
<dbReference type="PANTHER" id="PTHR36793:SF1">
    <property type="entry name" value="RIBOSOMAL RNA SMALL SUBUNIT METHYLTRANSFERASE J"/>
    <property type="match status" value="1"/>
</dbReference>
<evidence type="ECO:0000313" key="2">
    <source>
        <dbReference type="EMBL" id="VAI71528.1"/>
    </source>
</evidence>
<dbReference type="Pfam" id="PF22915">
    <property type="entry name" value="ARMH5"/>
    <property type="match status" value="1"/>
</dbReference>
<dbReference type="GO" id="GO:0009941">
    <property type="term" value="C:chloroplast envelope"/>
    <property type="evidence" value="ECO:0007669"/>
    <property type="project" value="TreeGrafter"/>
</dbReference>
<dbReference type="GO" id="GO:0009535">
    <property type="term" value="C:chloroplast thylakoid membrane"/>
    <property type="evidence" value="ECO:0007669"/>
    <property type="project" value="TreeGrafter"/>
</dbReference>
<gene>
    <name evidence="2" type="ORF">TRITD_7Av1G049150</name>
</gene>
<evidence type="ECO:0000313" key="3">
    <source>
        <dbReference type="Proteomes" id="UP000324705"/>
    </source>
</evidence>
<organism evidence="2 3">
    <name type="scientific">Triticum turgidum subsp. durum</name>
    <name type="common">Durum wheat</name>
    <name type="synonym">Triticum durum</name>
    <dbReference type="NCBI Taxonomy" id="4567"/>
    <lineage>
        <taxon>Eukaryota</taxon>
        <taxon>Viridiplantae</taxon>
        <taxon>Streptophyta</taxon>
        <taxon>Embryophyta</taxon>
        <taxon>Tracheophyta</taxon>
        <taxon>Spermatophyta</taxon>
        <taxon>Magnoliopsida</taxon>
        <taxon>Liliopsida</taxon>
        <taxon>Poales</taxon>
        <taxon>Poaceae</taxon>
        <taxon>BOP clade</taxon>
        <taxon>Pooideae</taxon>
        <taxon>Triticodae</taxon>
        <taxon>Triticeae</taxon>
        <taxon>Triticinae</taxon>
        <taxon>Triticum</taxon>
    </lineage>
</organism>
<reference evidence="2 3" key="1">
    <citation type="submission" date="2017-09" db="EMBL/GenBank/DDBJ databases">
        <authorList>
            <consortium name="International Durum Wheat Genome Sequencing Consortium (IDWGSC)"/>
            <person name="Milanesi L."/>
        </authorList>
    </citation>
    <scope>NUCLEOTIDE SEQUENCE [LARGE SCALE GENOMIC DNA]</scope>
    <source>
        <strain evidence="3">cv. Svevo</strain>
    </source>
</reference>
<dbReference type="AlphaFoldDB" id="A0A9R0Z6Z4"/>
<name>A0A9R0Z6Z4_TRITD</name>
<evidence type="ECO:0000259" key="1">
    <source>
        <dbReference type="Pfam" id="PF22915"/>
    </source>
</evidence>
<dbReference type="EMBL" id="LT934123">
    <property type="protein sequence ID" value="VAI71528.1"/>
    <property type="molecule type" value="Genomic_DNA"/>
</dbReference>
<proteinExistence type="predicted"/>
<keyword evidence="3" id="KW-1185">Reference proteome</keyword>
<dbReference type="InterPro" id="IPR055241">
    <property type="entry name" value="Armadillo_rpt_dom"/>
</dbReference>
<dbReference type="PANTHER" id="PTHR36793">
    <property type="entry name" value="RIBOSOMAL RNA SMALL SUBUNIT METHYLTRANSFERASE J"/>
    <property type="match status" value="1"/>
</dbReference>
<feature type="domain" description="Armadillo-like repeats" evidence="1">
    <location>
        <begin position="2"/>
        <end position="55"/>
    </location>
</feature>